<evidence type="ECO:0000256" key="1">
    <source>
        <dbReference type="ARBA" id="ARBA00004141"/>
    </source>
</evidence>
<dbReference type="InterPro" id="IPR001902">
    <property type="entry name" value="SLC26A/SulP_fam"/>
</dbReference>
<reference evidence="7" key="4">
    <citation type="submission" date="2025-09" db="UniProtKB">
        <authorList>
            <consortium name="Ensembl"/>
        </authorList>
    </citation>
    <scope>IDENTIFICATION</scope>
</reference>
<evidence type="ECO:0000313" key="7">
    <source>
        <dbReference type="Ensembl" id="ENSCINP00000017235.3"/>
    </source>
</evidence>
<keyword evidence="2 5" id="KW-0812">Transmembrane</keyword>
<feature type="transmembrane region" description="Helical" evidence="5">
    <location>
        <begin position="171"/>
        <end position="189"/>
    </location>
</feature>
<feature type="transmembrane region" description="Helical" evidence="5">
    <location>
        <begin position="143"/>
        <end position="165"/>
    </location>
</feature>
<dbReference type="OMA" id="RLRLGCW"/>
<evidence type="ECO:0000256" key="5">
    <source>
        <dbReference type="SAM" id="Phobius"/>
    </source>
</evidence>
<feature type="transmembrane region" description="Helical" evidence="5">
    <location>
        <begin position="404"/>
        <end position="424"/>
    </location>
</feature>
<dbReference type="GeneTree" id="ENSGT01150000286920"/>
<reference evidence="7" key="2">
    <citation type="journal article" date="2008" name="Genome Biol.">
        <title>Improved genome assembly and evidence-based global gene model set for the chordate Ciona intestinalis: new insight into intron and operon populations.</title>
        <authorList>
            <person name="Satou Y."/>
            <person name="Mineta K."/>
            <person name="Ogasawara M."/>
            <person name="Sasakura Y."/>
            <person name="Shoguchi E."/>
            <person name="Ueno K."/>
            <person name="Yamada L."/>
            <person name="Matsumoto J."/>
            <person name="Wasserscheid J."/>
            <person name="Dewar K."/>
            <person name="Wiley G.B."/>
            <person name="Macmil S.L."/>
            <person name="Roe B.A."/>
            <person name="Zeller R.W."/>
            <person name="Hastings K.E."/>
            <person name="Lemaire P."/>
            <person name="Lindquist E."/>
            <person name="Endo T."/>
            <person name="Hotta K."/>
            <person name="Inaba K."/>
        </authorList>
    </citation>
    <scope>NUCLEOTIDE SEQUENCE [LARGE SCALE GENOMIC DNA]</scope>
    <source>
        <strain evidence="7">wild type</strain>
    </source>
</reference>
<dbReference type="AlphaFoldDB" id="F6UEG1"/>
<dbReference type="InterPro" id="IPR011547">
    <property type="entry name" value="SLC26A/SulP_dom"/>
</dbReference>
<feature type="transmembrane region" description="Helical" evidence="5">
    <location>
        <begin position="338"/>
        <end position="358"/>
    </location>
</feature>
<dbReference type="Pfam" id="PF01740">
    <property type="entry name" value="STAS"/>
    <property type="match status" value="1"/>
</dbReference>
<feature type="transmembrane region" description="Helical" evidence="5">
    <location>
        <begin position="468"/>
        <end position="495"/>
    </location>
</feature>
<feature type="transmembrane region" description="Helical" evidence="5">
    <location>
        <begin position="71"/>
        <end position="90"/>
    </location>
</feature>
<organism evidence="7 8">
    <name type="scientific">Ciona intestinalis</name>
    <name type="common">Transparent sea squirt</name>
    <name type="synonym">Ascidia intestinalis</name>
    <dbReference type="NCBI Taxonomy" id="7719"/>
    <lineage>
        <taxon>Eukaryota</taxon>
        <taxon>Metazoa</taxon>
        <taxon>Chordata</taxon>
        <taxon>Tunicata</taxon>
        <taxon>Ascidiacea</taxon>
        <taxon>Phlebobranchia</taxon>
        <taxon>Cionidae</taxon>
        <taxon>Ciona</taxon>
    </lineage>
</organism>
<dbReference type="InParanoid" id="F6UEG1"/>
<evidence type="ECO:0000259" key="6">
    <source>
        <dbReference type="PROSITE" id="PS50801"/>
    </source>
</evidence>
<dbReference type="NCBIfam" id="TIGR00815">
    <property type="entry name" value="sulP"/>
    <property type="match status" value="1"/>
</dbReference>
<feature type="transmembrane region" description="Helical" evidence="5">
    <location>
        <begin position="221"/>
        <end position="240"/>
    </location>
</feature>
<protein>
    <recommendedName>
        <fullName evidence="6">STAS domain-containing protein</fullName>
    </recommendedName>
</protein>
<evidence type="ECO:0000256" key="2">
    <source>
        <dbReference type="ARBA" id="ARBA00022692"/>
    </source>
</evidence>
<comment type="subcellular location">
    <subcellularLocation>
        <location evidence="1">Membrane</location>
        <topology evidence="1">Multi-pass membrane protein</topology>
    </subcellularLocation>
</comment>
<keyword evidence="3 5" id="KW-1133">Transmembrane helix</keyword>
<reference evidence="7" key="3">
    <citation type="submission" date="2025-08" db="UniProtKB">
        <authorList>
            <consortium name="Ensembl"/>
        </authorList>
    </citation>
    <scope>IDENTIFICATION</scope>
</reference>
<evidence type="ECO:0000313" key="8">
    <source>
        <dbReference type="Proteomes" id="UP000008144"/>
    </source>
</evidence>
<dbReference type="Proteomes" id="UP000008144">
    <property type="component" value="Chromosome 9"/>
</dbReference>
<dbReference type="Pfam" id="PF00916">
    <property type="entry name" value="Sulfate_transp"/>
    <property type="match status" value="1"/>
</dbReference>
<dbReference type="Ensembl" id="ENSCINT00000017235.3">
    <property type="protein sequence ID" value="ENSCINP00000017235.3"/>
    <property type="gene ID" value="ENSCING00000008448.3"/>
</dbReference>
<dbReference type="EMBL" id="EAAA01002959">
    <property type="status" value="NOT_ANNOTATED_CDS"/>
    <property type="molecule type" value="Genomic_DNA"/>
</dbReference>
<proteinExistence type="predicted"/>
<dbReference type="SUPFAM" id="SSF52091">
    <property type="entry name" value="SpoIIaa-like"/>
    <property type="match status" value="1"/>
</dbReference>
<feature type="transmembrane region" description="Helical" evidence="5">
    <location>
        <begin position="431"/>
        <end position="448"/>
    </location>
</feature>
<evidence type="ECO:0000256" key="4">
    <source>
        <dbReference type="ARBA" id="ARBA00023136"/>
    </source>
</evidence>
<evidence type="ECO:0000256" key="3">
    <source>
        <dbReference type="ARBA" id="ARBA00022989"/>
    </source>
</evidence>
<accession>F6UEG1</accession>
<dbReference type="GO" id="GO:1902476">
    <property type="term" value="P:chloride transmembrane transport"/>
    <property type="evidence" value="ECO:0000318"/>
    <property type="project" value="GO_Central"/>
</dbReference>
<sequence length="562" mass="61706">MSDSTSDDSFGGRNRKRLHEFKQGAQVAGRQVQSGCNSYWKNACTVETVKDKLPISKWLPSYRLKTFKCDLIAGLTVGLTVIPQGMAYAALAGLELQYGLYSAFMGSFIYCLLGTSKDITMGPTAIMSILVAEYAHDPWKTNVTMAILLTFMCGIIQFGMSVFRLGFLVRYISHPVITGFMSAASIVISTTQLKKIFGISTPRGFFETIIGILTHMNQTKIWDFVMGVSAMLLLFLLKWMKEKWARVKVQEDRVVIKVLRTLMWFIGTGRNAVVVVLSATIAYLITDIQMPVDTRPLTLTRNISGGLPPFALPSFTHMPPGTNQTIGFSEMMQQLGSGLAVIPLMAFLESIAIAKAFGRKNHYKVDASQELLTIGVANFFSSFVSSFPITGSFGRSAVNAQSNVMTPLGGIFTGAVVLLALQFLSDAFQYIPAPALAAVIIMAVINLFDFRGMRTVWKINKIDTIPMVVTFLLCFYDIAYGIMAGIGISILILLAKHAMPGVKILEDDCNVTVMQVKQGLDFPGAEYMEETLQEHAENGNCKTLIVDCTSTTTLDYSAVEAF</sequence>
<keyword evidence="8" id="KW-1185">Reference proteome</keyword>
<dbReference type="STRING" id="7719.ENSCINP00000017235"/>
<dbReference type="GO" id="GO:1902358">
    <property type="term" value="P:sulfate transmembrane transport"/>
    <property type="evidence" value="ECO:0000318"/>
    <property type="project" value="GO_Central"/>
</dbReference>
<dbReference type="PANTHER" id="PTHR11814">
    <property type="entry name" value="SULFATE TRANSPORTER"/>
    <property type="match status" value="1"/>
</dbReference>
<dbReference type="InterPro" id="IPR002645">
    <property type="entry name" value="STAS_dom"/>
</dbReference>
<keyword evidence="4 5" id="KW-0472">Membrane</keyword>
<dbReference type="Gene3D" id="3.30.750.24">
    <property type="entry name" value="STAS domain"/>
    <property type="match status" value="1"/>
</dbReference>
<feature type="domain" description="STAS" evidence="6">
    <location>
        <begin position="510"/>
        <end position="562"/>
    </location>
</feature>
<dbReference type="HOGENOM" id="CLU_003182_12_2_1"/>
<dbReference type="InterPro" id="IPR036513">
    <property type="entry name" value="STAS_dom_sf"/>
</dbReference>
<reference evidence="8" key="1">
    <citation type="journal article" date="2002" name="Science">
        <title>The draft genome of Ciona intestinalis: insights into chordate and vertebrate origins.</title>
        <authorList>
            <person name="Dehal P."/>
            <person name="Satou Y."/>
            <person name="Campbell R.K."/>
            <person name="Chapman J."/>
            <person name="Degnan B."/>
            <person name="De Tomaso A."/>
            <person name="Davidson B."/>
            <person name="Di Gregorio A."/>
            <person name="Gelpke M."/>
            <person name="Goodstein D.M."/>
            <person name="Harafuji N."/>
            <person name="Hastings K.E."/>
            <person name="Ho I."/>
            <person name="Hotta K."/>
            <person name="Huang W."/>
            <person name="Kawashima T."/>
            <person name="Lemaire P."/>
            <person name="Martinez D."/>
            <person name="Meinertzhagen I.A."/>
            <person name="Necula S."/>
            <person name="Nonaka M."/>
            <person name="Putnam N."/>
            <person name="Rash S."/>
            <person name="Saiga H."/>
            <person name="Satake M."/>
            <person name="Terry A."/>
            <person name="Yamada L."/>
            <person name="Wang H.G."/>
            <person name="Awazu S."/>
            <person name="Azumi K."/>
            <person name="Boore J."/>
            <person name="Branno M."/>
            <person name="Chin-Bow S."/>
            <person name="DeSantis R."/>
            <person name="Doyle S."/>
            <person name="Francino P."/>
            <person name="Keys D.N."/>
            <person name="Haga S."/>
            <person name="Hayashi H."/>
            <person name="Hino K."/>
            <person name="Imai K.S."/>
            <person name="Inaba K."/>
            <person name="Kano S."/>
            <person name="Kobayashi K."/>
            <person name="Kobayashi M."/>
            <person name="Lee B.I."/>
            <person name="Makabe K.W."/>
            <person name="Manohar C."/>
            <person name="Matassi G."/>
            <person name="Medina M."/>
            <person name="Mochizuki Y."/>
            <person name="Mount S."/>
            <person name="Morishita T."/>
            <person name="Miura S."/>
            <person name="Nakayama A."/>
            <person name="Nishizaka S."/>
            <person name="Nomoto H."/>
            <person name="Ohta F."/>
            <person name="Oishi K."/>
            <person name="Rigoutsos I."/>
            <person name="Sano M."/>
            <person name="Sasaki A."/>
            <person name="Sasakura Y."/>
            <person name="Shoguchi E."/>
            <person name="Shin-i T."/>
            <person name="Spagnuolo A."/>
            <person name="Stainier D."/>
            <person name="Suzuki M.M."/>
            <person name="Tassy O."/>
            <person name="Takatori N."/>
            <person name="Tokuoka M."/>
            <person name="Yagi K."/>
            <person name="Yoshizaki F."/>
            <person name="Wada S."/>
            <person name="Zhang C."/>
            <person name="Hyatt P.D."/>
            <person name="Larimer F."/>
            <person name="Detter C."/>
            <person name="Doggett N."/>
            <person name="Glavina T."/>
            <person name="Hawkins T."/>
            <person name="Richardson P."/>
            <person name="Lucas S."/>
            <person name="Kohara Y."/>
            <person name="Levine M."/>
            <person name="Satoh N."/>
            <person name="Rokhsar D.S."/>
        </authorList>
    </citation>
    <scope>NUCLEOTIDE SEQUENCE [LARGE SCALE GENOMIC DNA]</scope>
</reference>
<feature type="transmembrane region" description="Helical" evidence="5">
    <location>
        <begin position="261"/>
        <end position="285"/>
    </location>
</feature>
<dbReference type="PROSITE" id="PS50801">
    <property type="entry name" value="STAS"/>
    <property type="match status" value="1"/>
</dbReference>
<dbReference type="GO" id="GO:0015116">
    <property type="term" value="F:sulfate transmembrane transporter activity"/>
    <property type="evidence" value="ECO:0000318"/>
    <property type="project" value="GO_Central"/>
</dbReference>
<name>F6UEG1_CIOIN</name>
<dbReference type="GO" id="GO:0005886">
    <property type="term" value="C:plasma membrane"/>
    <property type="evidence" value="ECO:0000318"/>
    <property type="project" value="GO_Central"/>
</dbReference>